<dbReference type="GO" id="GO:0035336">
    <property type="term" value="P:long-chain fatty-acyl-CoA metabolic process"/>
    <property type="evidence" value="ECO:0007669"/>
    <property type="project" value="TreeGrafter"/>
</dbReference>
<name>A0A8J2KRB3_9HEXA</name>
<keyword evidence="1" id="KW-0521">NADP</keyword>
<dbReference type="OrthoDB" id="429813at2759"/>
<keyword evidence="1" id="KW-0560">Oxidoreductase</keyword>
<evidence type="ECO:0000313" key="3">
    <source>
        <dbReference type="EMBL" id="CAG7819350.1"/>
    </source>
</evidence>
<comment type="similarity">
    <text evidence="1">Belongs to the fatty acyl-CoA reductase family.</text>
</comment>
<comment type="caution">
    <text evidence="3">The sequence shown here is derived from an EMBL/GenBank/DDBJ whole genome shotgun (WGS) entry which is preliminary data.</text>
</comment>
<proteinExistence type="inferred from homology"/>
<dbReference type="GO" id="GO:0080019">
    <property type="term" value="F:alcohol-forming very long-chain fatty acyl-CoA reductase activity"/>
    <property type="evidence" value="ECO:0007669"/>
    <property type="project" value="InterPro"/>
</dbReference>
<dbReference type="InterPro" id="IPR013120">
    <property type="entry name" value="FAR_NAD-bd"/>
</dbReference>
<evidence type="ECO:0000313" key="4">
    <source>
        <dbReference type="Proteomes" id="UP000708208"/>
    </source>
</evidence>
<dbReference type="PANTHER" id="PTHR11011:SF45">
    <property type="entry name" value="FATTY ACYL-COA REDUCTASE CG8306-RELATED"/>
    <property type="match status" value="1"/>
</dbReference>
<keyword evidence="1" id="KW-0444">Lipid biosynthesis</keyword>
<accession>A0A8J2KRB3</accession>
<evidence type="ECO:0000259" key="2">
    <source>
        <dbReference type="Pfam" id="PF07993"/>
    </source>
</evidence>
<dbReference type="EMBL" id="CAJVCH010447631">
    <property type="protein sequence ID" value="CAG7819350.1"/>
    <property type="molecule type" value="Genomic_DNA"/>
</dbReference>
<evidence type="ECO:0000256" key="1">
    <source>
        <dbReference type="RuleBase" id="RU363097"/>
    </source>
</evidence>
<dbReference type="Proteomes" id="UP000708208">
    <property type="component" value="Unassembled WGS sequence"/>
</dbReference>
<comment type="catalytic activity">
    <reaction evidence="1">
        <text>a long-chain fatty acyl-CoA + 2 NADPH + 2 H(+) = a long-chain primary fatty alcohol + 2 NADP(+) + CoA</text>
        <dbReference type="Rhea" id="RHEA:52716"/>
        <dbReference type="ChEBI" id="CHEBI:15378"/>
        <dbReference type="ChEBI" id="CHEBI:57287"/>
        <dbReference type="ChEBI" id="CHEBI:57783"/>
        <dbReference type="ChEBI" id="CHEBI:58349"/>
        <dbReference type="ChEBI" id="CHEBI:77396"/>
        <dbReference type="ChEBI" id="CHEBI:83139"/>
        <dbReference type="EC" id="1.2.1.84"/>
    </reaction>
</comment>
<dbReference type="EC" id="1.2.1.84" evidence="1"/>
<protein>
    <recommendedName>
        <fullName evidence="1">Fatty acyl-CoA reductase</fullName>
        <ecNumber evidence="1">1.2.1.84</ecNumber>
    </recommendedName>
</protein>
<comment type="function">
    <text evidence="1">Catalyzes the reduction of fatty acyl-CoA to fatty alcohols.</text>
</comment>
<feature type="domain" description="Thioester reductase (TE)" evidence="2">
    <location>
        <begin position="2"/>
        <end position="136"/>
    </location>
</feature>
<gene>
    <name evidence="3" type="ORF">AFUS01_LOCUS29806</name>
</gene>
<dbReference type="GO" id="GO:0102965">
    <property type="term" value="F:alcohol-forming long-chain fatty acyl-CoA reductase activity"/>
    <property type="evidence" value="ECO:0007669"/>
    <property type="project" value="UniProtKB-EC"/>
</dbReference>
<reference evidence="3" key="1">
    <citation type="submission" date="2021-06" db="EMBL/GenBank/DDBJ databases">
        <authorList>
            <person name="Hodson N. C."/>
            <person name="Mongue J. A."/>
            <person name="Jaron S. K."/>
        </authorList>
    </citation>
    <scope>NUCLEOTIDE SEQUENCE</scope>
</reference>
<sequence length="138" mass="15142">MSINLGGTSKVLELAESMELIKAVVYVSTSFSNCERPFIEEKVYPVKTDPVAAIAMYQKCDKDFVEASTPVLLGDKPNTYVLTKHLAEELVNQRKMAVPVCIVRPSIVTSAYKHPIPGYVDNFNAMSGLLAGQNFGQI</sequence>
<organism evidence="3 4">
    <name type="scientific">Allacma fusca</name>
    <dbReference type="NCBI Taxonomy" id="39272"/>
    <lineage>
        <taxon>Eukaryota</taxon>
        <taxon>Metazoa</taxon>
        <taxon>Ecdysozoa</taxon>
        <taxon>Arthropoda</taxon>
        <taxon>Hexapoda</taxon>
        <taxon>Collembola</taxon>
        <taxon>Symphypleona</taxon>
        <taxon>Sminthuridae</taxon>
        <taxon>Allacma</taxon>
    </lineage>
</organism>
<keyword evidence="1" id="KW-0443">Lipid metabolism</keyword>
<keyword evidence="4" id="KW-1185">Reference proteome</keyword>
<dbReference type="GO" id="GO:0005777">
    <property type="term" value="C:peroxisome"/>
    <property type="evidence" value="ECO:0007669"/>
    <property type="project" value="TreeGrafter"/>
</dbReference>
<dbReference type="AlphaFoldDB" id="A0A8J2KRB3"/>
<dbReference type="PANTHER" id="PTHR11011">
    <property type="entry name" value="MALE STERILITY PROTEIN 2-RELATED"/>
    <property type="match status" value="1"/>
</dbReference>
<dbReference type="InterPro" id="IPR026055">
    <property type="entry name" value="FAR"/>
</dbReference>
<dbReference type="Pfam" id="PF07993">
    <property type="entry name" value="NAD_binding_4"/>
    <property type="match status" value="1"/>
</dbReference>